<gene>
    <name evidence="9" type="ORF">BHK98_06895</name>
</gene>
<dbReference type="CDD" id="cd00209">
    <property type="entry name" value="DHFR"/>
    <property type="match status" value="1"/>
</dbReference>
<dbReference type="PANTHER" id="PTHR48069">
    <property type="entry name" value="DIHYDROFOLATE REDUCTASE"/>
    <property type="match status" value="1"/>
</dbReference>
<feature type="domain" description="DHFR" evidence="8">
    <location>
        <begin position="1"/>
        <end position="160"/>
    </location>
</feature>
<dbReference type="EMBL" id="MJIE01000001">
    <property type="protein sequence ID" value="OLR55808.1"/>
    <property type="molecule type" value="Genomic_DNA"/>
</dbReference>
<comment type="similarity">
    <text evidence="2 7">Belongs to the dihydrofolate reductase family.</text>
</comment>
<comment type="function">
    <text evidence="7">Key enzyme in folate metabolism. Catalyzes an essential reaction for de novo glycine and purine synthesis, and for DNA precursor synthesis.</text>
</comment>
<dbReference type="PANTHER" id="PTHR48069:SF3">
    <property type="entry name" value="DIHYDROFOLATE REDUCTASE"/>
    <property type="match status" value="1"/>
</dbReference>
<comment type="caution">
    <text evidence="9">The sequence shown here is derived from an EMBL/GenBank/DDBJ whole genome shotgun (WGS) entry which is preliminary data.</text>
</comment>
<dbReference type="GO" id="GO:0046654">
    <property type="term" value="P:tetrahydrofolate biosynthetic process"/>
    <property type="evidence" value="ECO:0007669"/>
    <property type="project" value="UniProtKB-UniPathway"/>
</dbReference>
<keyword evidence="6 7" id="KW-0560">Oxidoreductase</keyword>
<organism evidence="9 10">
    <name type="scientific">Hornefia porci</name>
    <dbReference type="NCBI Taxonomy" id="2652292"/>
    <lineage>
        <taxon>Bacteria</taxon>
        <taxon>Bacillati</taxon>
        <taxon>Bacillota</taxon>
        <taxon>Clostridia</taxon>
        <taxon>Peptostreptococcales</taxon>
        <taxon>Anaerovoracaceae</taxon>
        <taxon>Hornefia</taxon>
    </lineage>
</organism>
<keyword evidence="5 7" id="KW-0521">NADP</keyword>
<comment type="catalytic activity">
    <reaction evidence="7">
        <text>(6S)-5,6,7,8-tetrahydrofolate + NADP(+) = 7,8-dihydrofolate + NADPH + H(+)</text>
        <dbReference type="Rhea" id="RHEA:15009"/>
        <dbReference type="ChEBI" id="CHEBI:15378"/>
        <dbReference type="ChEBI" id="CHEBI:57451"/>
        <dbReference type="ChEBI" id="CHEBI:57453"/>
        <dbReference type="ChEBI" id="CHEBI:57783"/>
        <dbReference type="ChEBI" id="CHEBI:58349"/>
        <dbReference type="EC" id="1.5.1.3"/>
    </reaction>
</comment>
<dbReference type="GO" id="GO:0006730">
    <property type="term" value="P:one-carbon metabolic process"/>
    <property type="evidence" value="ECO:0007669"/>
    <property type="project" value="UniProtKB-KW"/>
</dbReference>
<dbReference type="EC" id="1.5.1.3" evidence="3 7"/>
<dbReference type="Gene3D" id="3.40.430.10">
    <property type="entry name" value="Dihydrofolate Reductase, subunit A"/>
    <property type="match status" value="1"/>
</dbReference>
<proteinExistence type="inferred from homology"/>
<evidence type="ECO:0000256" key="4">
    <source>
        <dbReference type="ARBA" id="ARBA00022563"/>
    </source>
</evidence>
<reference evidence="9 10" key="1">
    <citation type="journal article" date="2016" name="Appl. Environ. Microbiol.">
        <title>Function and Phylogeny of Bacterial Butyryl Coenzyme A:Acetate Transferases and Their Diversity in the Proximal Colon of Swine.</title>
        <authorList>
            <person name="Trachsel J."/>
            <person name="Bayles D.O."/>
            <person name="Looft T."/>
            <person name="Levine U.Y."/>
            <person name="Allen H.K."/>
        </authorList>
    </citation>
    <scope>NUCLEOTIDE SEQUENCE [LARGE SCALE GENOMIC DNA]</scope>
    <source>
        <strain evidence="9 10">68-3-10</strain>
    </source>
</reference>
<evidence type="ECO:0000256" key="1">
    <source>
        <dbReference type="ARBA" id="ARBA00004903"/>
    </source>
</evidence>
<dbReference type="InterPro" id="IPR024072">
    <property type="entry name" value="DHFR-like_dom_sf"/>
</dbReference>
<dbReference type="Pfam" id="PF00186">
    <property type="entry name" value="DHFR_1"/>
    <property type="match status" value="1"/>
</dbReference>
<evidence type="ECO:0000256" key="3">
    <source>
        <dbReference type="ARBA" id="ARBA00012856"/>
    </source>
</evidence>
<dbReference type="InterPro" id="IPR001796">
    <property type="entry name" value="DHFR_dom"/>
</dbReference>
<sequence length="163" mass="18581">MNMILAADRNWGIGNKGQLLCHLSGDLKYFKQTTLGHTVIMGRATLESLPGKRGLPGRRNIVLTTRRDFTADRVDTVCHNLDELRAAAKDDPDAFVIGGADVYAQLLPWCDTVYITKIDAEFPADRRFRNLDMDPAFQITRQSGEMEENGIRYRFVKYERKKD</sequence>
<evidence type="ECO:0000256" key="5">
    <source>
        <dbReference type="ARBA" id="ARBA00022857"/>
    </source>
</evidence>
<dbReference type="GO" id="GO:0046655">
    <property type="term" value="P:folic acid metabolic process"/>
    <property type="evidence" value="ECO:0007669"/>
    <property type="project" value="TreeGrafter"/>
</dbReference>
<dbReference type="SUPFAM" id="SSF53597">
    <property type="entry name" value="Dihydrofolate reductase-like"/>
    <property type="match status" value="1"/>
</dbReference>
<dbReference type="UniPathway" id="UPA00077">
    <property type="reaction ID" value="UER00158"/>
</dbReference>
<evidence type="ECO:0000256" key="6">
    <source>
        <dbReference type="ARBA" id="ARBA00023002"/>
    </source>
</evidence>
<dbReference type="STRING" id="1261640.BHK98_06895"/>
<protein>
    <recommendedName>
        <fullName evidence="3 7">Dihydrofolate reductase</fullName>
        <ecNumber evidence="3 7">1.5.1.3</ecNumber>
    </recommendedName>
</protein>
<dbReference type="GO" id="GO:0050661">
    <property type="term" value="F:NADP binding"/>
    <property type="evidence" value="ECO:0007669"/>
    <property type="project" value="InterPro"/>
</dbReference>
<dbReference type="GO" id="GO:0004146">
    <property type="term" value="F:dihydrofolate reductase activity"/>
    <property type="evidence" value="ECO:0007669"/>
    <property type="project" value="UniProtKB-EC"/>
</dbReference>
<dbReference type="AlphaFoldDB" id="A0A1Q9JHX6"/>
<name>A0A1Q9JHX6_9FIRM</name>
<accession>A0A1Q9JHX6</accession>
<evidence type="ECO:0000256" key="2">
    <source>
        <dbReference type="ARBA" id="ARBA00009539"/>
    </source>
</evidence>
<dbReference type="OrthoDB" id="9804315at2"/>
<evidence type="ECO:0000259" key="8">
    <source>
        <dbReference type="PROSITE" id="PS51330"/>
    </source>
</evidence>
<dbReference type="PROSITE" id="PS51330">
    <property type="entry name" value="DHFR_2"/>
    <property type="match status" value="1"/>
</dbReference>
<comment type="pathway">
    <text evidence="1 7">Cofactor biosynthesis; tetrahydrofolate biosynthesis; 5,6,7,8-tetrahydrofolate from 7,8-dihydrofolate: step 1/1.</text>
</comment>
<dbReference type="Proteomes" id="UP000187404">
    <property type="component" value="Unassembled WGS sequence"/>
</dbReference>
<evidence type="ECO:0000256" key="7">
    <source>
        <dbReference type="PIRNR" id="PIRNR000194"/>
    </source>
</evidence>
<dbReference type="GO" id="GO:0005829">
    <property type="term" value="C:cytosol"/>
    <property type="evidence" value="ECO:0007669"/>
    <property type="project" value="TreeGrafter"/>
</dbReference>
<dbReference type="GO" id="GO:0046452">
    <property type="term" value="P:dihydrofolate metabolic process"/>
    <property type="evidence" value="ECO:0007669"/>
    <property type="project" value="TreeGrafter"/>
</dbReference>
<dbReference type="InterPro" id="IPR012259">
    <property type="entry name" value="DHFR"/>
</dbReference>
<dbReference type="RefSeq" id="WP_075712801.1">
    <property type="nucleotide sequence ID" value="NZ_MJIE01000001.1"/>
</dbReference>
<evidence type="ECO:0000313" key="9">
    <source>
        <dbReference type="EMBL" id="OLR55808.1"/>
    </source>
</evidence>
<dbReference type="PRINTS" id="PR00070">
    <property type="entry name" value="DHFR"/>
</dbReference>
<keyword evidence="10" id="KW-1185">Reference proteome</keyword>
<keyword evidence="4 7" id="KW-0554">One-carbon metabolism</keyword>
<evidence type="ECO:0000313" key="10">
    <source>
        <dbReference type="Proteomes" id="UP000187404"/>
    </source>
</evidence>
<dbReference type="PIRSF" id="PIRSF000194">
    <property type="entry name" value="DHFR"/>
    <property type="match status" value="1"/>
</dbReference>